<dbReference type="GeneID" id="77725521"/>
<dbReference type="PANTHER" id="PTHR14978:SF0">
    <property type="entry name" value="BETA-CATENIN-LIKE PROTEIN 1"/>
    <property type="match status" value="1"/>
</dbReference>
<evidence type="ECO:0000256" key="1">
    <source>
        <dbReference type="ARBA" id="ARBA00004123"/>
    </source>
</evidence>
<dbReference type="GO" id="GO:0010467">
    <property type="term" value="P:gene expression"/>
    <property type="evidence" value="ECO:0007669"/>
    <property type="project" value="UniProtKB-ARBA"/>
</dbReference>
<feature type="compositionally biased region" description="Acidic residues" evidence="7">
    <location>
        <begin position="56"/>
        <end position="79"/>
    </location>
</feature>
<protein>
    <submittedName>
        <fullName evidence="9">Catenin-beta-like protein</fullName>
    </submittedName>
</protein>
<evidence type="ECO:0000313" key="9">
    <source>
        <dbReference type="EMBL" id="KAI9632157.1"/>
    </source>
</evidence>
<proteinExistence type="predicted"/>
<dbReference type="Proteomes" id="UP001164286">
    <property type="component" value="Unassembled WGS sequence"/>
</dbReference>
<dbReference type="InterPro" id="IPR039678">
    <property type="entry name" value="CTNNBL1"/>
</dbReference>
<evidence type="ECO:0000256" key="5">
    <source>
        <dbReference type="ARBA" id="ARBA00023242"/>
    </source>
</evidence>
<dbReference type="SMART" id="SM01156">
    <property type="entry name" value="DUF1716"/>
    <property type="match status" value="1"/>
</dbReference>
<dbReference type="InterPro" id="IPR011989">
    <property type="entry name" value="ARM-like"/>
</dbReference>
<dbReference type="SUPFAM" id="SSF48371">
    <property type="entry name" value="ARM repeat"/>
    <property type="match status" value="1"/>
</dbReference>
<keyword evidence="5" id="KW-0539">Nucleus</keyword>
<evidence type="ECO:0000313" key="10">
    <source>
        <dbReference type="Proteomes" id="UP001164286"/>
    </source>
</evidence>
<dbReference type="RefSeq" id="XP_052941934.1">
    <property type="nucleotide sequence ID" value="XM_053086320.1"/>
</dbReference>
<dbReference type="GO" id="GO:0005681">
    <property type="term" value="C:spliceosomal complex"/>
    <property type="evidence" value="ECO:0007669"/>
    <property type="project" value="TreeGrafter"/>
</dbReference>
<feature type="domain" description="Beta-catenin-like protein 1 N-terminal" evidence="8">
    <location>
        <begin position="87"/>
        <end position="197"/>
    </location>
</feature>
<evidence type="ECO:0000259" key="8">
    <source>
        <dbReference type="SMART" id="SM01156"/>
    </source>
</evidence>
<sequence>MDIDKMFKLPALPTGSLKRKMTSLPTQDMLKRFKSDDSEDTSANGKGKGRAATVEDVNEDAPAPEDMDDDMGQGDDDEDGRFFGGGLNNEQQQILDIFDKAGDDDGDAGTTTLPALRRQFAKFERTVAKNAEQRGKFPDDPSKFIDSEADLDTSLKSFLPLTQNAPLSYPELIRSGTVALLTNLLSHENTDIAMDVVEVVQELTDEDVGAEVDDLEEEEKGGGGMGEVRRVMGDLIDELLNNSLLDLLTANLSRLDESEPTDSQGVFSILGVFENLLSFLPPLATQIVGDTTLLPWLLKRVQKKEYDSNKQYASEVLSILLQGGREVVVKVWEQDGVEVLLKVLSQYRKKDPGDSEEVEFMENMFNCLCSLLGEPEVKTAFIEAEGTELMIIMMKEKLLARTRAMKVLDYAMQTEAGTAACEKFVESQGLKSFFSLYMGKVCYLFSLGSNEPKKKSTHATPQREDEEHLLSILSSLFTNLPSESPSRIRVIMKFVENEYEKVERLLELRERAKGALVVVEKEIREERNIMLENQEEVTEEEEDDWYLRRIEAGLAALQTADYVLAWVCMEDDGARAHAQTLLSRKSQSLSDILASLQEFRRNIGVGGDGEEEMEEEGEDDPEARNKRVILAGLMGFLEGCV</sequence>
<accession>A0AA38LPI9</accession>
<dbReference type="InterPro" id="IPR013180">
    <property type="entry name" value="CTNNBL1_N"/>
</dbReference>
<dbReference type="Pfam" id="PF08216">
    <property type="entry name" value="CTNNBL"/>
    <property type="match status" value="1"/>
</dbReference>
<evidence type="ECO:0000256" key="3">
    <source>
        <dbReference type="ARBA" id="ARBA00022737"/>
    </source>
</evidence>
<dbReference type="FunFam" id="1.25.10.10:FF:001136">
    <property type="entry name" value="Beta-catenin-like protein 1"/>
    <property type="match status" value="1"/>
</dbReference>
<dbReference type="InterPro" id="IPR016024">
    <property type="entry name" value="ARM-type_fold"/>
</dbReference>
<name>A0AA38LPI9_9TREE</name>
<keyword evidence="10" id="KW-1185">Reference proteome</keyword>
<feature type="coiled-coil region" evidence="6">
    <location>
        <begin position="492"/>
        <end position="543"/>
    </location>
</feature>
<keyword evidence="4 6" id="KW-0175">Coiled coil</keyword>
<reference evidence="9" key="1">
    <citation type="journal article" date="2022" name="G3 (Bethesda)">
        <title>High quality genome of the basidiomycete yeast Dioszegia hungarica PDD-24b-2 isolated from cloud water.</title>
        <authorList>
            <person name="Jarrige D."/>
            <person name="Haridas S."/>
            <person name="Bleykasten-Grosshans C."/>
            <person name="Joly M."/>
            <person name="Nadalig T."/>
            <person name="Sancelme M."/>
            <person name="Vuilleumier S."/>
            <person name="Grigoriev I.V."/>
            <person name="Amato P."/>
            <person name="Bringel F."/>
        </authorList>
    </citation>
    <scope>NUCLEOTIDE SEQUENCE</scope>
    <source>
        <strain evidence="9">PDD-24b-2</strain>
    </source>
</reference>
<dbReference type="Gene3D" id="1.25.10.10">
    <property type="entry name" value="Leucine-rich Repeat Variant"/>
    <property type="match status" value="1"/>
</dbReference>
<evidence type="ECO:0000256" key="2">
    <source>
        <dbReference type="ARBA" id="ARBA00022553"/>
    </source>
</evidence>
<evidence type="ECO:0000256" key="6">
    <source>
        <dbReference type="SAM" id="Coils"/>
    </source>
</evidence>
<dbReference type="AlphaFoldDB" id="A0AA38LPI9"/>
<dbReference type="PANTHER" id="PTHR14978">
    <property type="entry name" value="BETA-CATENIN-LIKE PROTEIN 1 NUCLEAR ASSOCIATED PROTEIN"/>
    <property type="match status" value="1"/>
</dbReference>
<gene>
    <name evidence="9" type="ORF">MKK02DRAFT_20836</name>
</gene>
<organism evidence="9 10">
    <name type="scientific">Dioszegia hungarica</name>
    <dbReference type="NCBI Taxonomy" id="4972"/>
    <lineage>
        <taxon>Eukaryota</taxon>
        <taxon>Fungi</taxon>
        <taxon>Dikarya</taxon>
        <taxon>Basidiomycota</taxon>
        <taxon>Agaricomycotina</taxon>
        <taxon>Tremellomycetes</taxon>
        <taxon>Tremellales</taxon>
        <taxon>Bulleribasidiaceae</taxon>
        <taxon>Dioszegia</taxon>
    </lineage>
</organism>
<comment type="caution">
    <text evidence="9">The sequence shown here is derived from an EMBL/GenBank/DDBJ whole genome shotgun (WGS) entry which is preliminary data.</text>
</comment>
<evidence type="ECO:0000256" key="4">
    <source>
        <dbReference type="ARBA" id="ARBA00023054"/>
    </source>
</evidence>
<comment type="subcellular location">
    <subcellularLocation>
        <location evidence="1">Nucleus</location>
    </subcellularLocation>
</comment>
<keyword evidence="3" id="KW-0677">Repeat</keyword>
<keyword evidence="2" id="KW-0597">Phosphoprotein</keyword>
<evidence type="ECO:0000256" key="7">
    <source>
        <dbReference type="SAM" id="MobiDB-lite"/>
    </source>
</evidence>
<dbReference type="EMBL" id="JAKWFO010000015">
    <property type="protein sequence ID" value="KAI9632157.1"/>
    <property type="molecule type" value="Genomic_DNA"/>
</dbReference>
<feature type="region of interest" description="Disordered" evidence="7">
    <location>
        <begin position="1"/>
        <end position="85"/>
    </location>
</feature>